<keyword evidence="5 14" id="KW-0436">Ligase</keyword>
<evidence type="ECO:0000256" key="1">
    <source>
        <dbReference type="ARBA" id="ARBA00004496"/>
    </source>
</evidence>
<dbReference type="InterPro" id="IPR013221">
    <property type="entry name" value="Mur_ligase_cen"/>
</dbReference>
<evidence type="ECO:0000256" key="12">
    <source>
        <dbReference type="ARBA" id="ARBA00023316"/>
    </source>
</evidence>
<keyword evidence="8 14" id="KW-0067">ATP-binding</keyword>
<evidence type="ECO:0000256" key="3">
    <source>
        <dbReference type="ARBA" id="ARBA00012211"/>
    </source>
</evidence>
<dbReference type="Pfam" id="PF08245">
    <property type="entry name" value="Mur_ligase_M"/>
    <property type="match status" value="1"/>
</dbReference>
<keyword evidence="19" id="KW-1185">Reference proteome</keyword>
<evidence type="ECO:0000313" key="18">
    <source>
        <dbReference type="EMBL" id="OLS03019.1"/>
    </source>
</evidence>
<dbReference type="SUPFAM" id="SSF51984">
    <property type="entry name" value="MurCD N-terminal domain"/>
    <property type="match status" value="1"/>
</dbReference>
<dbReference type="GO" id="GO:0008360">
    <property type="term" value="P:regulation of cell shape"/>
    <property type="evidence" value="ECO:0007669"/>
    <property type="project" value="UniProtKB-KW"/>
</dbReference>
<evidence type="ECO:0000256" key="14">
    <source>
        <dbReference type="HAMAP-Rule" id="MF_00046"/>
    </source>
</evidence>
<keyword evidence="7 14" id="KW-0547">Nucleotide-binding</keyword>
<dbReference type="GO" id="GO:0008763">
    <property type="term" value="F:UDP-N-acetylmuramate-L-alanine ligase activity"/>
    <property type="evidence" value="ECO:0007669"/>
    <property type="project" value="UniProtKB-UniRule"/>
</dbReference>
<evidence type="ECO:0000256" key="5">
    <source>
        <dbReference type="ARBA" id="ARBA00022598"/>
    </source>
</evidence>
<keyword evidence="11 14" id="KW-0131">Cell cycle</keyword>
<keyword evidence="10 14" id="KW-0573">Peptidoglycan synthesis</keyword>
<dbReference type="InterPro" id="IPR036615">
    <property type="entry name" value="Mur_ligase_C_dom_sf"/>
</dbReference>
<dbReference type="Pfam" id="PF01225">
    <property type="entry name" value="Mur_ligase"/>
    <property type="match status" value="1"/>
</dbReference>
<evidence type="ECO:0000256" key="2">
    <source>
        <dbReference type="ARBA" id="ARBA00004752"/>
    </source>
</evidence>
<comment type="function">
    <text evidence="14">Cell wall formation.</text>
</comment>
<name>A0A1U7M729_TISCR</name>
<dbReference type="Gene3D" id="3.90.190.20">
    <property type="entry name" value="Mur ligase, C-terminal domain"/>
    <property type="match status" value="1"/>
</dbReference>
<dbReference type="InterPro" id="IPR036565">
    <property type="entry name" value="Mur-like_cat_sf"/>
</dbReference>
<evidence type="ECO:0000259" key="16">
    <source>
        <dbReference type="Pfam" id="PF02875"/>
    </source>
</evidence>
<dbReference type="InterPro" id="IPR004101">
    <property type="entry name" value="Mur_ligase_C"/>
</dbReference>
<dbReference type="Gene3D" id="3.40.1190.10">
    <property type="entry name" value="Mur-like, catalytic domain"/>
    <property type="match status" value="1"/>
</dbReference>
<organism evidence="18 19">
    <name type="scientific">Tissierella creatinophila DSM 6911</name>
    <dbReference type="NCBI Taxonomy" id="1123403"/>
    <lineage>
        <taxon>Bacteria</taxon>
        <taxon>Bacillati</taxon>
        <taxon>Bacillota</taxon>
        <taxon>Tissierellia</taxon>
        <taxon>Tissierellales</taxon>
        <taxon>Tissierellaceae</taxon>
        <taxon>Tissierella</taxon>
    </lineage>
</organism>
<comment type="subcellular location">
    <subcellularLocation>
        <location evidence="1 14">Cytoplasm</location>
    </subcellularLocation>
</comment>
<evidence type="ECO:0000259" key="15">
    <source>
        <dbReference type="Pfam" id="PF01225"/>
    </source>
</evidence>
<feature type="binding site" evidence="14">
    <location>
        <begin position="119"/>
        <end position="125"/>
    </location>
    <ligand>
        <name>ATP</name>
        <dbReference type="ChEBI" id="CHEBI:30616"/>
    </ligand>
</feature>
<evidence type="ECO:0000256" key="4">
    <source>
        <dbReference type="ARBA" id="ARBA00022490"/>
    </source>
</evidence>
<evidence type="ECO:0000256" key="8">
    <source>
        <dbReference type="ARBA" id="ARBA00022840"/>
    </source>
</evidence>
<gene>
    <name evidence="14 18" type="primary">murC</name>
    <name evidence="18" type="ORF">TICRE_09880</name>
</gene>
<dbReference type="SUPFAM" id="SSF53623">
    <property type="entry name" value="MurD-like peptide ligases, catalytic domain"/>
    <property type="match status" value="1"/>
</dbReference>
<dbReference type="Gene3D" id="3.40.50.720">
    <property type="entry name" value="NAD(P)-binding Rossmann-like Domain"/>
    <property type="match status" value="1"/>
</dbReference>
<evidence type="ECO:0000313" key="19">
    <source>
        <dbReference type="Proteomes" id="UP000186112"/>
    </source>
</evidence>
<proteinExistence type="inferred from homology"/>
<dbReference type="InterPro" id="IPR050061">
    <property type="entry name" value="MurCDEF_pg_biosynth"/>
</dbReference>
<comment type="pathway">
    <text evidence="2 14">Cell wall biogenesis; peptidoglycan biosynthesis.</text>
</comment>
<dbReference type="PANTHER" id="PTHR43445">
    <property type="entry name" value="UDP-N-ACETYLMURAMATE--L-ALANINE LIGASE-RELATED"/>
    <property type="match status" value="1"/>
</dbReference>
<dbReference type="EMBL" id="LTDM01000012">
    <property type="protein sequence ID" value="OLS03019.1"/>
    <property type="molecule type" value="Genomic_DNA"/>
</dbReference>
<evidence type="ECO:0000256" key="7">
    <source>
        <dbReference type="ARBA" id="ARBA00022741"/>
    </source>
</evidence>
<accession>A0A1U7M729</accession>
<dbReference type="InterPro" id="IPR000713">
    <property type="entry name" value="Mur_ligase_N"/>
</dbReference>
<evidence type="ECO:0000256" key="10">
    <source>
        <dbReference type="ARBA" id="ARBA00022984"/>
    </source>
</evidence>
<evidence type="ECO:0000256" key="9">
    <source>
        <dbReference type="ARBA" id="ARBA00022960"/>
    </source>
</evidence>
<dbReference type="GO" id="GO:0005524">
    <property type="term" value="F:ATP binding"/>
    <property type="evidence" value="ECO:0007669"/>
    <property type="project" value="UniProtKB-UniRule"/>
</dbReference>
<feature type="domain" description="Mur ligase C-terminal" evidence="16">
    <location>
        <begin position="319"/>
        <end position="448"/>
    </location>
</feature>
<dbReference type="AlphaFoldDB" id="A0A1U7M729"/>
<evidence type="ECO:0000259" key="17">
    <source>
        <dbReference type="Pfam" id="PF08245"/>
    </source>
</evidence>
<dbReference type="GO" id="GO:0009252">
    <property type="term" value="P:peptidoglycan biosynthetic process"/>
    <property type="evidence" value="ECO:0007669"/>
    <property type="project" value="UniProtKB-UniRule"/>
</dbReference>
<dbReference type="NCBIfam" id="TIGR01082">
    <property type="entry name" value="murC"/>
    <property type="match status" value="1"/>
</dbReference>
<evidence type="ECO:0000256" key="11">
    <source>
        <dbReference type="ARBA" id="ARBA00023306"/>
    </source>
</evidence>
<feature type="domain" description="Mur ligase N-terminal catalytic" evidence="15">
    <location>
        <begin position="13"/>
        <end position="111"/>
    </location>
</feature>
<keyword evidence="12 14" id="KW-0961">Cell wall biogenesis/degradation</keyword>
<dbReference type="UniPathway" id="UPA00219"/>
<sequence>MFEFNLKSRDHNHIHFIGIGGISMSGLAEILLNKGYKVTGTDSNDSSIITRLKSLGAVVFLNHDVKNISGADLIVYTDAISNDNIELNAAKESNIETIDRASFLGALMKNYTYSIAVSGTHGKTTTTSMLASITNHGNLEPTVLLGGQLDDIGGNVKIDSDDYILTEACEYKGNILKYFPTMAIILNIDEDHLDYFKNINHIVDTFVEYGENLKEDSYLIANIDDPHMGRVIDSTKAKVITFGIKKDADYRAEDIKFSKEGYPSFNLNIKGKGKFPIKLKVMGKHNIYNSIASMASADTYGVPIEEILKYMSLYGGVHRRLEYKGNFSGIDVLDDYAHHPTEIKATLEALNNKKGGELYCIFQPHTFTRTKALLESFSDSFTLADNVIITDIYAARERDTGEIHSRDLSEKIKEKGTNSIYLSTFKEVEDYLILKVKKGDIILTMGAGNIYLVGESLLNIKSIDILEKAVV</sequence>
<dbReference type="GO" id="GO:0005737">
    <property type="term" value="C:cytoplasm"/>
    <property type="evidence" value="ECO:0007669"/>
    <property type="project" value="UniProtKB-SubCell"/>
</dbReference>
<protein>
    <recommendedName>
        <fullName evidence="3 14">UDP-N-acetylmuramate--L-alanine ligase</fullName>
        <ecNumber evidence="3 14">6.3.2.8</ecNumber>
    </recommendedName>
    <alternativeName>
        <fullName evidence="14">UDP-N-acetylmuramoyl-L-alanine synthetase</fullName>
    </alternativeName>
</protein>
<dbReference type="SUPFAM" id="SSF53244">
    <property type="entry name" value="MurD-like peptide ligases, peptide-binding domain"/>
    <property type="match status" value="1"/>
</dbReference>
<keyword evidence="4 14" id="KW-0963">Cytoplasm</keyword>
<comment type="catalytic activity">
    <reaction evidence="13 14">
        <text>UDP-N-acetyl-alpha-D-muramate + L-alanine + ATP = UDP-N-acetyl-alpha-D-muramoyl-L-alanine + ADP + phosphate + H(+)</text>
        <dbReference type="Rhea" id="RHEA:23372"/>
        <dbReference type="ChEBI" id="CHEBI:15378"/>
        <dbReference type="ChEBI" id="CHEBI:30616"/>
        <dbReference type="ChEBI" id="CHEBI:43474"/>
        <dbReference type="ChEBI" id="CHEBI:57972"/>
        <dbReference type="ChEBI" id="CHEBI:70757"/>
        <dbReference type="ChEBI" id="CHEBI:83898"/>
        <dbReference type="ChEBI" id="CHEBI:456216"/>
        <dbReference type="EC" id="6.3.2.8"/>
    </reaction>
</comment>
<evidence type="ECO:0000256" key="13">
    <source>
        <dbReference type="ARBA" id="ARBA00047833"/>
    </source>
</evidence>
<dbReference type="GO" id="GO:0051301">
    <property type="term" value="P:cell division"/>
    <property type="evidence" value="ECO:0007669"/>
    <property type="project" value="UniProtKB-KW"/>
</dbReference>
<feature type="domain" description="Mur ligase central" evidence="17">
    <location>
        <begin position="117"/>
        <end position="296"/>
    </location>
</feature>
<dbReference type="HAMAP" id="MF_00046">
    <property type="entry name" value="MurC"/>
    <property type="match status" value="1"/>
</dbReference>
<comment type="similarity">
    <text evidence="14">Belongs to the MurCDEF family.</text>
</comment>
<dbReference type="InterPro" id="IPR005758">
    <property type="entry name" value="UDP-N-AcMur_Ala_ligase_MurC"/>
</dbReference>
<dbReference type="RefSeq" id="WP_075725768.1">
    <property type="nucleotide sequence ID" value="NZ_LTDM01000012.1"/>
</dbReference>
<dbReference type="Proteomes" id="UP000186112">
    <property type="component" value="Unassembled WGS sequence"/>
</dbReference>
<dbReference type="GO" id="GO:0071555">
    <property type="term" value="P:cell wall organization"/>
    <property type="evidence" value="ECO:0007669"/>
    <property type="project" value="UniProtKB-KW"/>
</dbReference>
<dbReference type="PANTHER" id="PTHR43445:SF3">
    <property type="entry name" value="UDP-N-ACETYLMURAMATE--L-ALANINE LIGASE"/>
    <property type="match status" value="1"/>
</dbReference>
<keyword evidence="9 14" id="KW-0133">Cell shape</keyword>
<reference evidence="18 19" key="1">
    <citation type="submission" date="2016-02" db="EMBL/GenBank/DDBJ databases">
        <title>Genome sequence of Tissierella creatinophila DSM 6911.</title>
        <authorList>
            <person name="Poehlein A."/>
            <person name="Daniel R."/>
        </authorList>
    </citation>
    <scope>NUCLEOTIDE SEQUENCE [LARGE SCALE GENOMIC DNA]</scope>
    <source>
        <strain evidence="18 19">DSM 6911</strain>
    </source>
</reference>
<dbReference type="EC" id="6.3.2.8" evidence="3 14"/>
<dbReference type="OrthoDB" id="9804126at2"/>
<evidence type="ECO:0000256" key="6">
    <source>
        <dbReference type="ARBA" id="ARBA00022618"/>
    </source>
</evidence>
<comment type="caution">
    <text evidence="18">The sequence shown here is derived from an EMBL/GenBank/DDBJ whole genome shotgun (WGS) entry which is preliminary data.</text>
</comment>
<keyword evidence="6 14" id="KW-0132">Cell division</keyword>
<dbReference type="Pfam" id="PF02875">
    <property type="entry name" value="Mur_ligase_C"/>
    <property type="match status" value="1"/>
</dbReference>